<proteinExistence type="inferred from homology"/>
<evidence type="ECO:0000313" key="9">
    <source>
        <dbReference type="Proteomes" id="UP000033918"/>
    </source>
</evidence>
<comment type="caution">
    <text evidence="8">The sequence shown here is derived from an EMBL/GenBank/DDBJ whole genome shotgun (WGS) entry which is preliminary data.</text>
</comment>
<feature type="site" description="Important for catalytic activity" evidence="7">
    <location>
        <position position="209"/>
    </location>
</feature>
<gene>
    <name evidence="7" type="primary">mltG</name>
    <name evidence="8" type="ORF">UU38_C0003G0218</name>
</gene>
<sequence>MKIAILLIVGSLVVSAVSGFFVENLRPVEYLKDPPVVLDIPQGIGFNEITERIKTAGLIRSKKIFKTYAVLSGKANRIQGGGYSFSAPVSALELLKILTEGPREISMTIFPGMTLKEIDARLSELSIVVKGKLLDFNFDNLTTEYPFLKGVDSLEGYLLPDTYYFYENTRPETLVRKILDNFKERALPFFRTNDNVANVLKIASFLEKEIPDNDERRIAAGIIEKRLKNGIFLQIDATVIYAKCSGRFLDCPELFKDDFKIKSPYNTYLHVGLTPTPIGNPSVEAIKSVIEKKNSPYWYYLSDPKTKKTIFSKDFDEHNRNRVKYLLNNR</sequence>
<evidence type="ECO:0000256" key="6">
    <source>
        <dbReference type="ARBA" id="ARBA00023316"/>
    </source>
</evidence>
<dbReference type="Proteomes" id="UP000033918">
    <property type="component" value="Unassembled WGS sequence"/>
</dbReference>
<evidence type="ECO:0000256" key="4">
    <source>
        <dbReference type="ARBA" id="ARBA00023136"/>
    </source>
</evidence>
<keyword evidence="6 7" id="KW-0961">Cell wall biogenesis/degradation</keyword>
<evidence type="ECO:0000256" key="3">
    <source>
        <dbReference type="ARBA" id="ARBA00022989"/>
    </source>
</evidence>
<dbReference type="PANTHER" id="PTHR30518:SF2">
    <property type="entry name" value="ENDOLYTIC MUREIN TRANSGLYCOSYLASE"/>
    <property type="match status" value="1"/>
</dbReference>
<comment type="catalytic activity">
    <reaction evidence="7">
        <text>a peptidoglycan chain = a peptidoglycan chain with N-acetyl-1,6-anhydromuramyl-[peptide] at the reducing end + a peptidoglycan chain with N-acetylglucosamine at the non-reducing end.</text>
        <dbReference type="EC" id="4.2.2.29"/>
    </reaction>
</comment>
<dbReference type="HAMAP" id="MF_02065">
    <property type="entry name" value="MltG"/>
    <property type="match status" value="1"/>
</dbReference>
<dbReference type="GO" id="GO:0005886">
    <property type="term" value="C:plasma membrane"/>
    <property type="evidence" value="ECO:0007669"/>
    <property type="project" value="UniProtKB-UniRule"/>
</dbReference>
<dbReference type="NCBIfam" id="TIGR00247">
    <property type="entry name" value="endolytic transglycosylase MltG"/>
    <property type="match status" value="1"/>
</dbReference>
<keyword evidence="2 7" id="KW-0812">Transmembrane</keyword>
<dbReference type="Pfam" id="PF02618">
    <property type="entry name" value="YceG"/>
    <property type="match status" value="1"/>
</dbReference>
<accession>A0A0G0UN76</accession>
<dbReference type="PATRIC" id="fig|1619006.3.peg.515"/>
<evidence type="ECO:0000313" key="8">
    <source>
        <dbReference type="EMBL" id="KKR88966.1"/>
    </source>
</evidence>
<evidence type="ECO:0000256" key="2">
    <source>
        <dbReference type="ARBA" id="ARBA00022692"/>
    </source>
</evidence>
<dbReference type="AlphaFoldDB" id="A0A0G0UN76"/>
<dbReference type="InterPro" id="IPR003770">
    <property type="entry name" value="MLTG-like"/>
</dbReference>
<evidence type="ECO:0000256" key="7">
    <source>
        <dbReference type="HAMAP-Rule" id="MF_02065"/>
    </source>
</evidence>
<dbReference type="EC" id="4.2.2.29" evidence="7"/>
<evidence type="ECO:0000256" key="5">
    <source>
        <dbReference type="ARBA" id="ARBA00023239"/>
    </source>
</evidence>
<dbReference type="GO" id="GO:0008932">
    <property type="term" value="F:lytic endotransglycosylase activity"/>
    <property type="evidence" value="ECO:0007669"/>
    <property type="project" value="UniProtKB-UniRule"/>
</dbReference>
<dbReference type="PANTHER" id="PTHR30518">
    <property type="entry name" value="ENDOLYTIC MUREIN TRANSGLYCOSYLASE"/>
    <property type="match status" value="1"/>
</dbReference>
<dbReference type="GO" id="GO:0009252">
    <property type="term" value="P:peptidoglycan biosynthetic process"/>
    <property type="evidence" value="ECO:0007669"/>
    <property type="project" value="UniProtKB-UniRule"/>
</dbReference>
<dbReference type="Gene3D" id="3.30.1490.480">
    <property type="entry name" value="Endolytic murein transglycosylase"/>
    <property type="match status" value="1"/>
</dbReference>
<protein>
    <recommendedName>
        <fullName evidence="7">Endolytic murein transglycosylase</fullName>
        <ecNumber evidence="7">4.2.2.29</ecNumber>
    </recommendedName>
    <alternativeName>
        <fullName evidence="7">Peptidoglycan lytic transglycosylase</fullName>
    </alternativeName>
    <alternativeName>
        <fullName evidence="7">Peptidoglycan polymerization terminase</fullName>
    </alternativeName>
</protein>
<keyword evidence="4 7" id="KW-0472">Membrane</keyword>
<dbReference type="GO" id="GO:0071555">
    <property type="term" value="P:cell wall organization"/>
    <property type="evidence" value="ECO:0007669"/>
    <property type="project" value="UniProtKB-KW"/>
</dbReference>
<keyword evidence="3 7" id="KW-1133">Transmembrane helix</keyword>
<comment type="function">
    <text evidence="7">Functions as a peptidoglycan terminase that cleaves nascent peptidoglycan strands endolytically to terminate their elongation.</text>
</comment>
<evidence type="ECO:0000256" key="1">
    <source>
        <dbReference type="ARBA" id="ARBA00022475"/>
    </source>
</evidence>
<keyword evidence="1 7" id="KW-1003">Cell membrane</keyword>
<reference evidence="8 9" key="1">
    <citation type="journal article" date="2015" name="Nature">
        <title>rRNA introns, odd ribosomes, and small enigmatic genomes across a large radiation of phyla.</title>
        <authorList>
            <person name="Brown C.T."/>
            <person name="Hug L.A."/>
            <person name="Thomas B.C."/>
            <person name="Sharon I."/>
            <person name="Castelle C.J."/>
            <person name="Singh A."/>
            <person name="Wilkins M.J."/>
            <person name="Williams K.H."/>
            <person name="Banfield J.F."/>
        </authorList>
    </citation>
    <scope>NUCLEOTIDE SEQUENCE [LARGE SCALE GENOMIC DNA]</scope>
</reference>
<dbReference type="EMBL" id="LCAK01000003">
    <property type="protein sequence ID" value="KKR88966.1"/>
    <property type="molecule type" value="Genomic_DNA"/>
</dbReference>
<keyword evidence="5 7" id="KW-0456">Lyase</keyword>
<organism evidence="8 9">
    <name type="scientific">Candidatus Wolfebacteria bacterium GW2011_GWB1_41_12</name>
    <dbReference type="NCBI Taxonomy" id="1619006"/>
    <lineage>
        <taxon>Bacteria</taxon>
        <taxon>Candidatus Wolfeibacteriota</taxon>
    </lineage>
</organism>
<name>A0A0G0UN76_9BACT</name>
<comment type="similarity">
    <text evidence="7">Belongs to the transglycosylase MltG family.</text>
</comment>